<feature type="region of interest" description="Disordered" evidence="1">
    <location>
        <begin position="306"/>
        <end position="338"/>
    </location>
</feature>
<feature type="region of interest" description="Disordered" evidence="1">
    <location>
        <begin position="1"/>
        <end position="61"/>
    </location>
</feature>
<feature type="region of interest" description="Disordered" evidence="1">
    <location>
        <begin position="674"/>
        <end position="812"/>
    </location>
</feature>
<comment type="caution">
    <text evidence="2">The sequence shown here is derived from an EMBL/GenBank/DDBJ whole genome shotgun (WGS) entry which is preliminary data.</text>
</comment>
<feature type="compositionally biased region" description="Polar residues" evidence="1">
    <location>
        <begin position="8"/>
        <end position="19"/>
    </location>
</feature>
<dbReference type="AlphaFoldDB" id="A0AAV9NED9"/>
<feature type="region of interest" description="Disordered" evidence="1">
    <location>
        <begin position="364"/>
        <end position="400"/>
    </location>
</feature>
<feature type="compositionally biased region" description="Polar residues" evidence="1">
    <location>
        <begin position="693"/>
        <end position="710"/>
    </location>
</feature>
<sequence>MTKKKPKASTSQVAEVTSPSTKNSTTEAANTSAAGTIPPPITTTSTSSPAVKPARASAVSTTPSTPTLIICRNKHWRYISSYHGPWLNLPPEVLESLAYSNFYSPRPQPVDPAVFFDLVKIRRLIEDATSLAVRAANGTTSAALNTSLSAANSIYNSSDAEVLGIGFQRGGGNAKLSRERRHRMREHATQKLSSAYHLDEIATSVATMQAASALEDVAKHVLQRNQLDPDAQYVHFFHEKIPSRSMAECTSLDPLNDIIRQRPTEAPPYRTRAVTRVFKEDFEGAARDCTDGLAVFRLYHPQHQNQQRDLVLSRDAEKMSRDSRTEMRVEEKDQPSSLEPQLLFHRGGAYLTLACDQIARALHGVPRGGTKPQDNPPTANSEATLPPPSDIDRQADRDRAEARKLVRTYAKRALRDYTSFLSHFDYTPGLSSEYTEAFLEKVSAVSNKNGHRSRSERLLDIESHSHSGLSEALVKYERKKQNSLPQSFPPIPKPTIHKLNALFAAVPPSDLPLFPPDPMLESASTASHPLFSLPDFSEAVTYHPLLTDVLHSLLLCHGLIQTSTKEHLRHAHMVARIARVCDGYPIFLAARSPSRADWIEVLRRSKNWLGLQASWEDLCAPAPLPGHGKQESKKRKETADEKHERIKQEAIKDALSDERVVDETTFRASVKARELRAAREEEEEQRKEYCRASSSSSLDRNGNIRQQQNGEAPANATQSQQQQQQPKRWAQEDGKEYPITTERAELIVRWIMDAPAPSSTDGGAGRPKKKPGAKGRLRKMASTASSLSRGSRGENGGLDGLERSVDSLDFLD</sequence>
<feature type="compositionally biased region" description="Polar residues" evidence="1">
    <location>
        <begin position="372"/>
        <end position="383"/>
    </location>
</feature>
<evidence type="ECO:0000256" key="1">
    <source>
        <dbReference type="SAM" id="MobiDB-lite"/>
    </source>
</evidence>
<evidence type="ECO:0000313" key="2">
    <source>
        <dbReference type="EMBL" id="KAK5055431.1"/>
    </source>
</evidence>
<proteinExistence type="predicted"/>
<feature type="compositionally biased region" description="Basic and acidic residues" evidence="1">
    <location>
        <begin position="637"/>
        <end position="650"/>
    </location>
</feature>
<reference evidence="2 3" key="1">
    <citation type="submission" date="2023-08" db="EMBL/GenBank/DDBJ databases">
        <title>Black Yeasts Isolated from many extreme environments.</title>
        <authorList>
            <person name="Coleine C."/>
            <person name="Stajich J.E."/>
            <person name="Selbmann L."/>
        </authorList>
    </citation>
    <scope>NUCLEOTIDE SEQUENCE [LARGE SCALE GENOMIC DNA]</scope>
    <source>
        <strain evidence="2 3">CCFEE 5792</strain>
    </source>
</reference>
<feature type="compositionally biased region" description="Basic and acidic residues" evidence="1">
    <location>
        <begin position="674"/>
        <end position="690"/>
    </location>
</feature>
<feature type="compositionally biased region" description="Low complexity" evidence="1">
    <location>
        <begin position="20"/>
        <end position="61"/>
    </location>
</feature>
<accession>A0AAV9NED9</accession>
<feature type="compositionally biased region" description="Basic residues" evidence="1">
    <location>
        <begin position="766"/>
        <end position="779"/>
    </location>
</feature>
<evidence type="ECO:0000313" key="3">
    <source>
        <dbReference type="Proteomes" id="UP001358417"/>
    </source>
</evidence>
<dbReference type="Proteomes" id="UP001358417">
    <property type="component" value="Unassembled WGS sequence"/>
</dbReference>
<gene>
    <name evidence="2" type="ORF">LTR84_013181</name>
</gene>
<dbReference type="EMBL" id="JAVRRD010000009">
    <property type="protein sequence ID" value="KAK5055431.1"/>
    <property type="molecule type" value="Genomic_DNA"/>
</dbReference>
<keyword evidence="3" id="KW-1185">Reference proteome</keyword>
<feature type="compositionally biased region" description="Basic and acidic residues" evidence="1">
    <location>
        <begin position="729"/>
        <end position="746"/>
    </location>
</feature>
<name>A0AAV9NED9_9EURO</name>
<dbReference type="RefSeq" id="XP_064707862.1">
    <property type="nucleotide sequence ID" value="XM_064856686.1"/>
</dbReference>
<dbReference type="GeneID" id="89981317"/>
<protein>
    <submittedName>
        <fullName evidence="2">Uncharacterized protein</fullName>
    </submittedName>
</protein>
<feature type="compositionally biased region" description="Basic and acidic residues" evidence="1">
    <location>
        <begin position="390"/>
        <end position="400"/>
    </location>
</feature>
<feature type="compositionally biased region" description="Basic and acidic residues" evidence="1">
    <location>
        <begin position="311"/>
        <end position="334"/>
    </location>
</feature>
<feature type="region of interest" description="Disordered" evidence="1">
    <location>
        <begin position="621"/>
        <end position="650"/>
    </location>
</feature>
<organism evidence="2 3">
    <name type="scientific">Exophiala bonariae</name>
    <dbReference type="NCBI Taxonomy" id="1690606"/>
    <lineage>
        <taxon>Eukaryota</taxon>
        <taxon>Fungi</taxon>
        <taxon>Dikarya</taxon>
        <taxon>Ascomycota</taxon>
        <taxon>Pezizomycotina</taxon>
        <taxon>Eurotiomycetes</taxon>
        <taxon>Chaetothyriomycetidae</taxon>
        <taxon>Chaetothyriales</taxon>
        <taxon>Herpotrichiellaceae</taxon>
        <taxon>Exophiala</taxon>
    </lineage>
</organism>